<name>V5Q7M5_9CAUD</name>
<organism evidence="1 2">
    <name type="scientific">Xylella phage Sano</name>
    <dbReference type="NCBI Taxonomy" id="1415148"/>
    <lineage>
        <taxon>Viruses</taxon>
        <taxon>Duplodnaviria</taxon>
        <taxon>Heunggongvirae</taxon>
        <taxon>Uroviricota</taxon>
        <taxon>Caudoviricetes</taxon>
        <taxon>Casjensviridae</taxon>
        <taxon>Sanovirus</taxon>
        <taxon>Sanovirus sano</taxon>
        <taxon>Xylella virus Sano</taxon>
    </lineage>
</organism>
<gene>
    <name evidence="1" type="ORF">Sano_73</name>
</gene>
<dbReference type="OrthoDB" id="3062at10239"/>
<reference evidence="1 2" key="1">
    <citation type="journal article" date="2014" name="J. Bacteriol.">
        <title>Characterization of novel virulent broad-host-range phages of Xylella fastidiosa and Xanthomonas.</title>
        <authorList>
            <person name="Ahern S.J."/>
            <person name="Das M."/>
            <person name="Bhowmick T.S."/>
            <person name="Young R."/>
            <person name="Gonzalez C.F."/>
        </authorList>
    </citation>
    <scope>NUCLEOTIDE SEQUENCE [LARGE SCALE GENOMIC DNA]</scope>
</reference>
<keyword evidence="2" id="KW-1185">Reference proteome</keyword>
<dbReference type="InterPro" id="IPR021229">
    <property type="entry name" value="DUF2800"/>
</dbReference>
<dbReference type="EMBL" id="KF626665">
    <property type="protein sequence ID" value="AHB12093.1"/>
    <property type="molecule type" value="Genomic_DNA"/>
</dbReference>
<evidence type="ECO:0000313" key="2">
    <source>
        <dbReference type="Proteomes" id="UP000018621"/>
    </source>
</evidence>
<accession>V5Q7M5</accession>
<evidence type="ECO:0008006" key="3">
    <source>
        <dbReference type="Google" id="ProtNLM"/>
    </source>
</evidence>
<proteinExistence type="predicted"/>
<sequence>MKPRRNKLAKAVKEAVRAHARFAPSSAQRIFDCPASLVLNEQEPDSENYEAAEGTVAHHIGETCLLTGKDPEEFLGMVFDSGNLDADYDEELHSSKGFAITVDDEMVAGVGQYLDYVMRLPGCHFVEQRVNISRWCPIPDQFGTCDHAAAMYKKLVVTDFKYGRIFVEPENNFQLIMYALGFINEWDWLYDFDEVVIRIAQPRVENFSTWVTSKAELLAIGEKIKKRFALALSKNPPFGPSEKACRFCKVQYKCRANHDFLYHQRVMLLDDDGDFVEDDLTMMSLEELSAVWLRKSMYDKRMGAIADYLHTKIANDEFVPGLKVVAGKKSRYFTSELDAEMLMVDAGIKPEKLYSKPEFISPHAAEKLLRGEAKKKLQDFIASKPGKPCLVSADDKRQDLTVQKLSLLDD</sequence>
<protein>
    <recommendedName>
        <fullName evidence="3">DUF2800 domain-containing protein</fullName>
    </recommendedName>
</protein>
<dbReference type="Proteomes" id="UP000018621">
    <property type="component" value="Segment"/>
</dbReference>
<evidence type="ECO:0000313" key="1">
    <source>
        <dbReference type="EMBL" id="AHB12093.1"/>
    </source>
</evidence>
<dbReference type="Pfam" id="PF10926">
    <property type="entry name" value="DUF2800"/>
    <property type="match status" value="1"/>
</dbReference>